<evidence type="ECO:0000313" key="2">
    <source>
        <dbReference type="EMBL" id="PPE73294.1"/>
    </source>
</evidence>
<keyword evidence="1" id="KW-0732">Signal</keyword>
<proteinExistence type="predicted"/>
<organism evidence="2 3">
    <name type="scientific">Solimonas fluminis</name>
    <dbReference type="NCBI Taxonomy" id="2086571"/>
    <lineage>
        <taxon>Bacteria</taxon>
        <taxon>Pseudomonadati</taxon>
        <taxon>Pseudomonadota</taxon>
        <taxon>Gammaproteobacteria</taxon>
        <taxon>Nevskiales</taxon>
        <taxon>Nevskiaceae</taxon>
        <taxon>Solimonas</taxon>
    </lineage>
</organism>
<accession>A0A2S5TE74</accession>
<feature type="signal peptide" evidence="1">
    <location>
        <begin position="1"/>
        <end position="22"/>
    </location>
</feature>
<name>A0A2S5TE74_9GAMM</name>
<evidence type="ECO:0000256" key="1">
    <source>
        <dbReference type="SAM" id="SignalP"/>
    </source>
</evidence>
<dbReference type="AlphaFoldDB" id="A0A2S5TE74"/>
<evidence type="ECO:0008006" key="4">
    <source>
        <dbReference type="Google" id="ProtNLM"/>
    </source>
</evidence>
<protein>
    <recommendedName>
        <fullName evidence="4">TonB C-terminal domain-containing protein</fullName>
    </recommendedName>
</protein>
<dbReference type="EMBL" id="PSNW01000007">
    <property type="protein sequence ID" value="PPE73294.1"/>
    <property type="molecule type" value="Genomic_DNA"/>
</dbReference>
<comment type="caution">
    <text evidence="2">The sequence shown here is derived from an EMBL/GenBank/DDBJ whole genome shotgun (WGS) entry which is preliminary data.</text>
</comment>
<feature type="chain" id="PRO_5015527816" description="TonB C-terminal domain-containing protein" evidence="1">
    <location>
        <begin position="23"/>
        <end position="124"/>
    </location>
</feature>
<sequence>MKMPTRLLSSLLLAGLTAAAVAQEAAPRSDAEIQGVFDRNRAPLQRIFMKYQQRMPLEQVLRLELRFTVAPDGTVGEPAVLSSTYGDRELEALVRSWLGGLRFEARDGPAAVVERYPLVYHPAR</sequence>
<dbReference type="OrthoDB" id="7057177at2"/>
<dbReference type="RefSeq" id="WP_104230890.1">
    <property type="nucleotide sequence ID" value="NZ_PSNW01000007.1"/>
</dbReference>
<dbReference type="Proteomes" id="UP000238220">
    <property type="component" value="Unassembled WGS sequence"/>
</dbReference>
<reference evidence="2 3" key="1">
    <citation type="submission" date="2018-02" db="EMBL/GenBank/DDBJ databases">
        <title>Genome sequencing of Solimonas sp. HR-BB.</title>
        <authorList>
            <person name="Lee Y."/>
            <person name="Jeon C.O."/>
        </authorList>
    </citation>
    <scope>NUCLEOTIDE SEQUENCE [LARGE SCALE GENOMIC DNA]</scope>
    <source>
        <strain evidence="2 3">HR-BB</strain>
    </source>
</reference>
<keyword evidence="3" id="KW-1185">Reference proteome</keyword>
<gene>
    <name evidence="2" type="ORF">C3942_13550</name>
</gene>
<evidence type="ECO:0000313" key="3">
    <source>
        <dbReference type="Proteomes" id="UP000238220"/>
    </source>
</evidence>